<dbReference type="SUPFAM" id="SSF52047">
    <property type="entry name" value="RNI-like"/>
    <property type="match status" value="1"/>
</dbReference>
<gene>
    <name evidence="1" type="ORF">RJ641_000947</name>
</gene>
<accession>A0AAN8ZMT9</accession>
<dbReference type="Gene3D" id="1.20.1280.50">
    <property type="match status" value="1"/>
</dbReference>
<dbReference type="EMBL" id="JBAMMX010000001">
    <property type="protein sequence ID" value="KAK6947474.1"/>
    <property type="molecule type" value="Genomic_DNA"/>
</dbReference>
<evidence type="ECO:0000313" key="1">
    <source>
        <dbReference type="EMBL" id="KAK6947474.1"/>
    </source>
</evidence>
<proteinExistence type="predicted"/>
<dbReference type="PANTHER" id="PTHR13318">
    <property type="entry name" value="PARTNER OF PAIRED, ISOFORM B-RELATED"/>
    <property type="match status" value="1"/>
</dbReference>
<keyword evidence="2" id="KW-1185">Reference proteome</keyword>
<dbReference type="GO" id="GO:0031146">
    <property type="term" value="P:SCF-dependent proteasomal ubiquitin-dependent protein catabolic process"/>
    <property type="evidence" value="ECO:0007669"/>
    <property type="project" value="TreeGrafter"/>
</dbReference>
<dbReference type="Pfam" id="PF13516">
    <property type="entry name" value="LRR_6"/>
    <property type="match status" value="2"/>
</dbReference>
<dbReference type="SUPFAM" id="SSF81383">
    <property type="entry name" value="F-box domain"/>
    <property type="match status" value="1"/>
</dbReference>
<comment type="caution">
    <text evidence="1">The sequence shown here is derived from an EMBL/GenBank/DDBJ whole genome shotgun (WGS) entry which is preliminary data.</text>
</comment>
<dbReference type="InterPro" id="IPR036047">
    <property type="entry name" value="F-box-like_dom_sf"/>
</dbReference>
<dbReference type="CDD" id="cd22159">
    <property type="entry name" value="F-box_AtTIR1-like"/>
    <property type="match status" value="1"/>
</dbReference>
<dbReference type="InterPro" id="IPR032675">
    <property type="entry name" value="LRR_dom_sf"/>
</dbReference>
<organism evidence="1 2">
    <name type="scientific">Dillenia turbinata</name>
    <dbReference type="NCBI Taxonomy" id="194707"/>
    <lineage>
        <taxon>Eukaryota</taxon>
        <taxon>Viridiplantae</taxon>
        <taxon>Streptophyta</taxon>
        <taxon>Embryophyta</taxon>
        <taxon>Tracheophyta</taxon>
        <taxon>Spermatophyta</taxon>
        <taxon>Magnoliopsida</taxon>
        <taxon>eudicotyledons</taxon>
        <taxon>Gunneridae</taxon>
        <taxon>Pentapetalae</taxon>
        <taxon>Dilleniales</taxon>
        <taxon>Dilleniaceae</taxon>
        <taxon>Dillenia</taxon>
    </lineage>
</organism>
<dbReference type="Proteomes" id="UP001370490">
    <property type="component" value="Unassembled WGS sequence"/>
</dbReference>
<sequence>MEFPSGMSQTSIAHLPDDCLYIIFQWLEKRVDRESFGLTCHRWLHIQNQSRRSLHFECSFNQLNISSLSQSNIDIKSFHLHRLLNRFQQLQSLSLSGCIELTDSGLTQLLFYGAKLKSLNLDCCFGITDCGLSIIASGCPSLMLISLYRCNISDIGLETLARSCSALKEVNLSSCSLITDRGVAALSQKCLQLLAIRISNCRNVNGVGFQGCPETLAYLEAESCKIEREGIMGIVSGGGLEYLNLSSLSWSVSGASFAAIGAGFATKLKILDLRLCRTIIDESVMAIAKECPLLQQWNLALCHEVRISGWQSIGSNCNNLEKLHVNRCRNLCDRGLQALRDGCQKLSVLYMSRCRLITCTAIELFKCFRAGVEIKEDEVMDIAPKWAFR</sequence>
<dbReference type="Gene3D" id="3.80.10.10">
    <property type="entry name" value="Ribonuclease Inhibitor"/>
    <property type="match status" value="2"/>
</dbReference>
<reference evidence="1 2" key="1">
    <citation type="submission" date="2023-12" db="EMBL/GenBank/DDBJ databases">
        <title>A high-quality genome assembly for Dillenia turbinata (Dilleniales).</title>
        <authorList>
            <person name="Chanderbali A."/>
        </authorList>
    </citation>
    <scope>NUCLEOTIDE SEQUENCE [LARGE SCALE GENOMIC DNA]</scope>
    <source>
        <strain evidence="1">LSX21</strain>
        <tissue evidence="1">Leaf</tissue>
    </source>
</reference>
<dbReference type="SMART" id="SM00367">
    <property type="entry name" value="LRR_CC"/>
    <property type="match status" value="9"/>
</dbReference>
<dbReference type="InterPro" id="IPR006553">
    <property type="entry name" value="Leu-rich_rpt_Cys-con_subtyp"/>
</dbReference>
<name>A0AAN8ZMT9_9MAGN</name>
<evidence type="ECO:0000313" key="2">
    <source>
        <dbReference type="Proteomes" id="UP001370490"/>
    </source>
</evidence>
<protein>
    <submittedName>
        <fullName evidence="1">Leucine-rich repeat</fullName>
    </submittedName>
</protein>
<dbReference type="AlphaFoldDB" id="A0AAN8ZMT9"/>
<dbReference type="InterPro" id="IPR001611">
    <property type="entry name" value="Leu-rich_rpt"/>
</dbReference>
<dbReference type="PANTHER" id="PTHR13318:SF95">
    <property type="entry name" value="F-BOX PROTEIN YLR352W"/>
    <property type="match status" value="1"/>
</dbReference>
<dbReference type="GO" id="GO:0019005">
    <property type="term" value="C:SCF ubiquitin ligase complex"/>
    <property type="evidence" value="ECO:0007669"/>
    <property type="project" value="TreeGrafter"/>
</dbReference>